<dbReference type="AlphaFoldDB" id="A0A4R1NG04"/>
<evidence type="ECO:0000313" key="3">
    <source>
        <dbReference type="Proteomes" id="UP000294555"/>
    </source>
</evidence>
<dbReference type="Gene3D" id="3.60.20.10">
    <property type="entry name" value="Glutamine Phosphoribosylpyrophosphate, subunit 1, domain 1"/>
    <property type="match status" value="1"/>
</dbReference>
<gene>
    <name evidence="2" type="ORF">EZJ58_2813</name>
</gene>
<evidence type="ECO:0000313" key="2">
    <source>
        <dbReference type="EMBL" id="TCL04681.1"/>
    </source>
</evidence>
<dbReference type="InterPro" id="IPR029055">
    <property type="entry name" value="Ntn_hydrolases_N"/>
</dbReference>
<reference evidence="2 3" key="1">
    <citation type="submission" date="2019-02" db="EMBL/GenBank/DDBJ databases">
        <title>Investigation of anaerobic lignin degradation for improved lignocellulosic biofuels.</title>
        <authorList>
            <person name="Deangelis K."/>
        </authorList>
    </citation>
    <scope>NUCLEOTIDE SEQUENCE [LARGE SCALE GENOMIC DNA]</scope>
    <source>
        <strain evidence="2 3">159R</strain>
    </source>
</reference>
<name>A0A4R1NG04_9GAMM</name>
<organism evidence="2 3">
    <name type="scientific">Sodalis ligni</name>
    <dbReference type="NCBI Taxonomy" id="2697027"/>
    <lineage>
        <taxon>Bacteria</taxon>
        <taxon>Pseudomonadati</taxon>
        <taxon>Pseudomonadota</taxon>
        <taxon>Gammaproteobacteria</taxon>
        <taxon>Enterobacterales</taxon>
        <taxon>Bruguierivoracaceae</taxon>
        <taxon>Sodalis</taxon>
    </lineage>
</organism>
<dbReference type="Pfam" id="PF09147">
    <property type="entry name" value="CarA_N"/>
    <property type="match status" value="1"/>
</dbReference>
<dbReference type="InterPro" id="IPR015230">
    <property type="entry name" value="CarA_N"/>
</dbReference>
<keyword evidence="3" id="KW-1185">Reference proteome</keyword>
<comment type="caution">
    <text evidence="2">The sequence shown here is derived from an EMBL/GenBank/DDBJ whole genome shotgun (WGS) entry which is preliminary data.</text>
</comment>
<dbReference type="EMBL" id="SJOI01000001">
    <property type="protein sequence ID" value="TCL04681.1"/>
    <property type="molecule type" value="Genomic_DNA"/>
</dbReference>
<dbReference type="RefSeq" id="WP_165934171.1">
    <property type="nucleotide sequence ID" value="NZ_SJOI01000001.1"/>
</dbReference>
<proteinExistence type="predicted"/>
<feature type="domain" description="Carbapenam-3-carboxylate synthase N-terminal" evidence="1">
    <location>
        <begin position="48"/>
        <end position="121"/>
    </location>
</feature>
<sequence length="226" mass="25552">MSNRFCIILNEGNTILTFATPLQDKIYKIKQGFLFIGDRTPYHTFDIKSESWHIIGHIDNLPLLNYLLYSHYPSQHEVLSLDIICLAVKRYGMKIVELLQGNFCIVYEDAEGNLTLVTEKETQQGAAKATNDAETERGGTGCPMVAGAPQDTHSKPIIPDIPAVKEANCAATACRYPQQSYNTQRKIAINRWHDNHLQFIQSVRYPAYCEKETCVMNDIKGKVIDL</sequence>
<dbReference type="Proteomes" id="UP000294555">
    <property type="component" value="Unassembled WGS sequence"/>
</dbReference>
<evidence type="ECO:0000259" key="1">
    <source>
        <dbReference type="Pfam" id="PF09147"/>
    </source>
</evidence>
<accession>A0A4R1NG04</accession>
<protein>
    <submittedName>
        <fullName evidence="2">Uncharacterized protein DUF1933</fullName>
    </submittedName>
</protein>